<dbReference type="CDD" id="cd00077">
    <property type="entry name" value="HDc"/>
    <property type="match status" value="1"/>
</dbReference>
<dbReference type="InterPro" id="IPR006674">
    <property type="entry name" value="HD_domain"/>
</dbReference>
<reference evidence="3" key="2">
    <citation type="submission" date="2017-05" db="EMBL/GenBank/DDBJ databases">
        <authorList>
            <consortium name="The Broad Institute Genomics Platform"/>
            <consortium name="The Broad Institute Genomic Center for Infectious Diseases"/>
            <person name="Earl A."/>
            <person name="Manson A."/>
            <person name="Schwartman J."/>
            <person name="Gilmore M."/>
            <person name="Abouelleil A."/>
            <person name="Cao P."/>
            <person name="Chapman S."/>
            <person name="Cusick C."/>
            <person name="Shea T."/>
            <person name="Young S."/>
            <person name="Neafsey D."/>
            <person name="Nusbaum C."/>
            <person name="Birren B."/>
        </authorList>
    </citation>
    <scope>NUCLEOTIDE SEQUENCE</scope>
    <source>
        <strain evidence="3">9E7_DIV0242</strain>
    </source>
</reference>
<protein>
    <recommendedName>
        <fullName evidence="1">HD domain-containing protein</fullName>
    </recommendedName>
</protein>
<accession>A0A242KBQ3</accession>
<dbReference type="Gene3D" id="1.10.3210.10">
    <property type="entry name" value="Hypothetical protein af1432"/>
    <property type="match status" value="1"/>
</dbReference>
<proteinExistence type="predicted"/>
<keyword evidence="4" id="KW-1185">Reference proteome</keyword>
<dbReference type="RefSeq" id="WP_086347554.1">
    <property type="nucleotide sequence ID" value="NZ_CP147247.1"/>
</dbReference>
<dbReference type="GO" id="GO:0008832">
    <property type="term" value="F:dGTPase activity"/>
    <property type="evidence" value="ECO:0007669"/>
    <property type="project" value="TreeGrafter"/>
</dbReference>
<feature type="domain" description="HD" evidence="1">
    <location>
        <begin position="49"/>
        <end position="95"/>
    </location>
</feature>
<dbReference type="PANTHER" id="PTHR11373:SF41">
    <property type="entry name" value="METAL-DEPENDENT PHOSPHOHYDROLASE"/>
    <property type="match status" value="1"/>
</dbReference>
<evidence type="ECO:0000313" key="2">
    <source>
        <dbReference type="EMBL" id="OTP18582.1"/>
    </source>
</evidence>
<reference evidence="3" key="3">
    <citation type="submission" date="2024-03" db="EMBL/GenBank/DDBJ databases">
        <title>The Genome Sequence of Enterococcus sp. DIV0242b.</title>
        <authorList>
            <consortium name="The Broad Institute Genomics Platform"/>
            <consortium name="The Broad Institute Microbial Omics Core"/>
            <consortium name="The Broad Institute Genomic Center for Infectious Diseases"/>
            <person name="Earl A."/>
            <person name="Manson A."/>
            <person name="Gilmore M."/>
            <person name="Schwartman J."/>
            <person name="Shea T."/>
            <person name="Abouelleil A."/>
            <person name="Cao P."/>
            <person name="Chapman S."/>
            <person name="Cusick C."/>
            <person name="Young S."/>
            <person name="Neafsey D."/>
            <person name="Nusbaum C."/>
            <person name="Birren B."/>
        </authorList>
    </citation>
    <scope>NUCLEOTIDE SEQUENCE</scope>
    <source>
        <strain evidence="3">9E7_DIV0242</strain>
    </source>
</reference>
<reference evidence="2" key="1">
    <citation type="submission" date="2017-05" db="EMBL/GenBank/DDBJ databases">
        <title>The Genome Sequence of Enterococcus sp. 9E7_DIV0242.</title>
        <authorList>
            <consortium name="The Broad Institute Genomics Platform"/>
            <consortium name="The Broad Institute Genomic Center for Infectious Diseases"/>
            <person name="Earl A."/>
            <person name="Manson A."/>
            <person name="Schwartman J."/>
            <person name="Gilmore M."/>
            <person name="Abouelleil A."/>
            <person name="Cao P."/>
            <person name="Chapman S."/>
            <person name="Cusick C."/>
            <person name="Shea T."/>
            <person name="Young S."/>
            <person name="Neafsey D."/>
            <person name="Nusbaum C."/>
            <person name="Birren B."/>
        </authorList>
    </citation>
    <scope>NUCLEOTIDE SEQUENCE [LARGE SCALE GENOMIC DNA]</scope>
    <source>
        <strain evidence="2">9E7_DIV0242</strain>
    </source>
</reference>
<dbReference type="AlphaFoldDB" id="A0A242KBQ3"/>
<evidence type="ECO:0000313" key="4">
    <source>
        <dbReference type="Proteomes" id="UP000195141"/>
    </source>
</evidence>
<sequence>MLIQDELYGSYLLEDVLVDLLESDEVQRLKDVHMAGAACLVNPAWNETRYEHSVGVMLLIRRLGGSLEEQIAGLLHDISHTAFSHLIDFVLKKEK</sequence>
<dbReference type="PROSITE" id="PS51831">
    <property type="entry name" value="HD"/>
    <property type="match status" value="1"/>
</dbReference>
<dbReference type="GO" id="GO:0006203">
    <property type="term" value="P:dGTP catabolic process"/>
    <property type="evidence" value="ECO:0007669"/>
    <property type="project" value="TreeGrafter"/>
</dbReference>
<gene>
    <name evidence="3" type="ORF">A5888_000357</name>
    <name evidence="2" type="ORF">A5888_000396</name>
</gene>
<dbReference type="EMBL" id="NGMM01000001">
    <property type="protein sequence ID" value="OTP18582.1"/>
    <property type="molecule type" value="Genomic_DNA"/>
</dbReference>
<organism evidence="2">
    <name type="scientific">Candidatus Enterococcus clewellii</name>
    <dbReference type="NCBI Taxonomy" id="1834193"/>
    <lineage>
        <taxon>Bacteria</taxon>
        <taxon>Bacillati</taxon>
        <taxon>Bacillota</taxon>
        <taxon>Bacilli</taxon>
        <taxon>Lactobacillales</taxon>
        <taxon>Enterococcaceae</taxon>
        <taxon>Enterococcus</taxon>
    </lineage>
</organism>
<evidence type="ECO:0000259" key="1">
    <source>
        <dbReference type="PROSITE" id="PS51831"/>
    </source>
</evidence>
<dbReference type="SUPFAM" id="SSF109604">
    <property type="entry name" value="HD-domain/PDEase-like"/>
    <property type="match status" value="1"/>
</dbReference>
<dbReference type="PANTHER" id="PTHR11373">
    <property type="entry name" value="DEOXYNUCLEOSIDE TRIPHOSPHATE TRIPHOSPHOHYDROLASE"/>
    <property type="match status" value="1"/>
</dbReference>
<dbReference type="EMBL" id="CP147247">
    <property type="protein sequence ID" value="WYJ88638.1"/>
    <property type="molecule type" value="Genomic_DNA"/>
</dbReference>
<name>A0A242KBQ3_9ENTE</name>
<dbReference type="InterPro" id="IPR003607">
    <property type="entry name" value="HD/PDEase_dom"/>
</dbReference>
<dbReference type="OrthoDB" id="9814017at2"/>
<dbReference type="Proteomes" id="UP000195141">
    <property type="component" value="Chromosome"/>
</dbReference>
<dbReference type="InterPro" id="IPR050135">
    <property type="entry name" value="dGTPase-like"/>
</dbReference>
<evidence type="ECO:0000313" key="3">
    <source>
        <dbReference type="EMBL" id="WYJ88638.1"/>
    </source>
</evidence>
<dbReference type="Pfam" id="PF01966">
    <property type="entry name" value="HD"/>
    <property type="match status" value="1"/>
</dbReference>